<dbReference type="Proteomes" id="UP001642409">
    <property type="component" value="Unassembled WGS sequence"/>
</dbReference>
<evidence type="ECO:0000313" key="2">
    <source>
        <dbReference type="Proteomes" id="UP001642409"/>
    </source>
</evidence>
<protein>
    <submittedName>
        <fullName evidence="1">Hypothetical_protein</fullName>
    </submittedName>
</protein>
<organism evidence="1 2">
    <name type="scientific">Hexamita inflata</name>
    <dbReference type="NCBI Taxonomy" id="28002"/>
    <lineage>
        <taxon>Eukaryota</taxon>
        <taxon>Metamonada</taxon>
        <taxon>Diplomonadida</taxon>
        <taxon>Hexamitidae</taxon>
        <taxon>Hexamitinae</taxon>
        <taxon>Hexamita</taxon>
    </lineage>
</organism>
<reference evidence="1 2" key="1">
    <citation type="submission" date="2024-07" db="EMBL/GenBank/DDBJ databases">
        <authorList>
            <person name="Akdeniz Z."/>
        </authorList>
    </citation>
    <scope>NUCLEOTIDE SEQUENCE [LARGE SCALE GENOMIC DNA]</scope>
</reference>
<comment type="caution">
    <text evidence="1">The sequence shown here is derived from an EMBL/GenBank/DDBJ whole genome shotgun (WGS) entry which is preliminary data.</text>
</comment>
<keyword evidence="2" id="KW-1185">Reference proteome</keyword>
<sequence length="130" mass="14786">MPLVRPYQPMLFAYALLECYTYPTAVFNGKMIRVEFYDTCQQRGHRKVKLEVKLEIDGIEGLFTKTTQVKGHQEVMAMLGCQHLVPLSEKCEGFIDSITDDLEGVLTIKAHDGSAEENLSITIIFEPHHK</sequence>
<proteinExistence type="predicted"/>
<evidence type="ECO:0000313" key="1">
    <source>
        <dbReference type="EMBL" id="CAL5970615.1"/>
    </source>
</evidence>
<name>A0ABP1GES3_9EUKA</name>
<accession>A0ABP1GES3</accession>
<gene>
    <name evidence="1" type="ORF">HINF_LOCUS555</name>
</gene>
<dbReference type="EMBL" id="CAXDID020000001">
    <property type="protein sequence ID" value="CAL5970615.1"/>
    <property type="molecule type" value="Genomic_DNA"/>
</dbReference>